<keyword evidence="1" id="KW-0812">Transmembrane</keyword>
<evidence type="ECO:0000256" key="1">
    <source>
        <dbReference type="SAM" id="Phobius"/>
    </source>
</evidence>
<organism evidence="2 3">
    <name type="scientific">Babesia caballi</name>
    <dbReference type="NCBI Taxonomy" id="5871"/>
    <lineage>
        <taxon>Eukaryota</taxon>
        <taxon>Sar</taxon>
        <taxon>Alveolata</taxon>
        <taxon>Apicomplexa</taxon>
        <taxon>Aconoidasida</taxon>
        <taxon>Piroplasmida</taxon>
        <taxon>Babesiidae</taxon>
        <taxon>Babesia</taxon>
    </lineage>
</organism>
<dbReference type="GeneID" id="94194030"/>
<dbReference type="EMBL" id="BPLF01000002">
    <property type="protein sequence ID" value="GIX62549.1"/>
    <property type="molecule type" value="Genomic_DNA"/>
</dbReference>
<evidence type="ECO:0000313" key="3">
    <source>
        <dbReference type="Proteomes" id="UP001497744"/>
    </source>
</evidence>
<sequence>MAVHRVPQKRMVQVPSSPHTGDVKQLLGSVEGCGIGFGAEFQKVKDALSNGSIADSLITKLADGLWHFIGYKQNGNGIIEANKGVAVSSLPVERLRDAVLMFIGPFLGVLRYTHPDLKTQAKYTTPIGNAVEACKNGVGRGQGGFQKALGTVETALAEVSSGLSGDIKVLDEVKKVSAIKTKDDVGQLANGFKTYLKAVLDKVEAGLQTVSQTQAKQKVTALKTKLETLVDNVGKQKDTYPINVGQGSVGSQQGLKNDIDGIYKAGSGALTTLRNAFPNFKEHKAAYALSAAAYNGVNLFVTVLQTDYISYYKDATWENDSDKTQKCAKIFLACLPLIFNGLSYFYWKCSNRGGWKDMTLGSPDPKAFMGLTSIGANRVKSGLTGSDVVSKAFQNFSEFKTAANGSSTSYADFLKKFRETGQQTWKGSSSAATDDTFLSGLYLCSTSYFRHQHQKKAAQARPPSSIREMLYWLMGLTATPQFGDLLGHIDNVIGPDFKVGVSGSTKQNETLSADQVTSYILSTCYTAPSVLDIIQGSLEFNASKGEPWLHDLYSNSAFPFRYPFSGAALFYALSDYTYALQFQLSFLHKQCQDMYTNTCGWQFCTFGKDINKSLTDTIVESHICSVGCTTGDKHSRGDHGQGYCQHTDCGKNSSASPLQAFLTDKLKGFSRGHPSDPSSHLATCSGSLCHVPMGFANNLRPGSVQGGNISLALKPFCGSHNTPLRQLCGTLTCLSKRAPRSLGDLFGFYWQVTGQLFNKAKDVDHDPSNNLSSAIKTLLSKLTTVKSGLLYKSITANVESIGRQFFGLSWHCHRKQDWKTVKRTGGGYCNDHKGSNKACDLMSLYDSECTGNNATCGKYLEALGISYGATFADKYASTYLTWALYLTDDIYESLQEFLDTFNGHSCKGCKSSSTSSSHTSASQCQCPSVVDCGDVLPHLYSNGFNFKDAFSLKGMQYTNQKVNYTQTAASKRQCSAFANQLQAVISGNPLSSLLTSIDYFLFLFRFYFFYNQSAFWTIYVCLILYTFFFLLDTLRVRSHLKITASHTFPPLSLLTSGNPLPVTKLTYITQ</sequence>
<feature type="transmembrane region" description="Helical" evidence="1">
    <location>
        <begin position="1014"/>
        <end position="1031"/>
    </location>
</feature>
<accession>A0AAV4LVH1</accession>
<comment type="caution">
    <text evidence="2">The sequence shown here is derived from an EMBL/GenBank/DDBJ whole genome shotgun (WGS) entry which is preliminary data.</text>
</comment>
<keyword evidence="1" id="KW-0472">Membrane</keyword>
<proteinExistence type="predicted"/>
<dbReference type="Proteomes" id="UP001497744">
    <property type="component" value="Unassembled WGS sequence"/>
</dbReference>
<name>A0AAV4LVH1_BABCB</name>
<gene>
    <name evidence="2" type="ORF">BcabD6B2_19840</name>
</gene>
<protein>
    <submittedName>
        <fullName evidence="2">Variant erythrocyte surface antigen-1 family protein</fullName>
    </submittedName>
</protein>
<dbReference type="RefSeq" id="XP_067714618.1">
    <property type="nucleotide sequence ID" value="XM_067858517.1"/>
</dbReference>
<evidence type="ECO:0000313" key="2">
    <source>
        <dbReference type="EMBL" id="GIX62549.1"/>
    </source>
</evidence>
<keyword evidence="1" id="KW-1133">Transmembrane helix</keyword>
<reference evidence="2 3" key="1">
    <citation type="submission" date="2021-06" db="EMBL/GenBank/DDBJ databases">
        <title>Genome sequence of Babesia caballi.</title>
        <authorList>
            <person name="Yamagishi J."/>
            <person name="Kidaka T."/>
            <person name="Ochi A."/>
        </authorList>
    </citation>
    <scope>NUCLEOTIDE SEQUENCE [LARGE SCALE GENOMIC DNA]</scope>
    <source>
        <strain evidence="2">USDA-D6B2</strain>
    </source>
</reference>
<keyword evidence="3" id="KW-1185">Reference proteome</keyword>
<dbReference type="AlphaFoldDB" id="A0AAV4LVH1"/>